<dbReference type="Gene3D" id="1.10.10.2910">
    <property type="match status" value="1"/>
</dbReference>
<proteinExistence type="predicted"/>
<name>A0A5N1J8Y9_9BACT</name>
<evidence type="ECO:0008006" key="3">
    <source>
        <dbReference type="Google" id="ProtNLM"/>
    </source>
</evidence>
<sequence length="404" mass="46624">MFNSQDDIDAYLDRLLNSDKPTLQRLFDKKLMDVGLTPTAANKLMQMQSRTLKGILNGTQQLVDVRNLLKLASFLQIPLEEVIELFLKSLEKNFPTVGVNSEEIRFIKENFNLAVLRKAGLINNISDFNHIKKRICARLGLKSIFEYRKPNIDIAFSSGLFKAENDLTRAFWISAAQATLSVIDNPFPYDREGLIKAFPKLRWFSMNIERGLIEVAKILFELGITVIYQAPMQTLQLRGATFNHSGKPCIVLTNYHGFYGTLWHALIHELYHVLFDWDEIKAHKYHLTDDSNEQLSVQEREKEANEFARTYLFSKEKMDVISPFLHDVDFVADYAADNHIEKSIIYVLHAFETQATNRNAWPRAKRYSPDIKDCKLPLNMSWEDETRVEVAVPKLAVETYPVSK</sequence>
<keyword evidence="2" id="KW-1185">Reference proteome</keyword>
<gene>
    <name evidence="1" type="ORF">F0P93_30415</name>
</gene>
<dbReference type="RefSeq" id="WP_150881559.1">
    <property type="nucleotide sequence ID" value="NZ_VTWS01000013.1"/>
</dbReference>
<evidence type="ECO:0000313" key="2">
    <source>
        <dbReference type="Proteomes" id="UP000326344"/>
    </source>
</evidence>
<dbReference type="AlphaFoldDB" id="A0A5N1J8Y9"/>
<organism evidence="1 2">
    <name type="scientific">Larkinella humicola</name>
    <dbReference type="NCBI Taxonomy" id="2607654"/>
    <lineage>
        <taxon>Bacteria</taxon>
        <taxon>Pseudomonadati</taxon>
        <taxon>Bacteroidota</taxon>
        <taxon>Cytophagia</taxon>
        <taxon>Cytophagales</taxon>
        <taxon>Spirosomataceae</taxon>
        <taxon>Larkinella</taxon>
    </lineage>
</organism>
<dbReference type="Proteomes" id="UP000326344">
    <property type="component" value="Unassembled WGS sequence"/>
</dbReference>
<dbReference type="EMBL" id="VTWS01000013">
    <property type="protein sequence ID" value="KAA9341151.1"/>
    <property type="molecule type" value="Genomic_DNA"/>
</dbReference>
<protein>
    <recommendedName>
        <fullName evidence="3">HTH cro/C1-type domain-containing protein</fullName>
    </recommendedName>
</protein>
<reference evidence="1 2" key="1">
    <citation type="submission" date="2019-09" db="EMBL/GenBank/DDBJ databases">
        <title>Genome Sequence of Larkinella sp MA1.</title>
        <authorList>
            <person name="Srinivasan S."/>
        </authorList>
    </citation>
    <scope>NUCLEOTIDE SEQUENCE [LARGE SCALE GENOMIC DNA]</scope>
    <source>
        <strain evidence="1 2">MA1</strain>
    </source>
</reference>
<comment type="caution">
    <text evidence="1">The sequence shown here is derived from an EMBL/GenBank/DDBJ whole genome shotgun (WGS) entry which is preliminary data.</text>
</comment>
<evidence type="ECO:0000313" key="1">
    <source>
        <dbReference type="EMBL" id="KAA9341151.1"/>
    </source>
</evidence>
<accession>A0A5N1J8Y9</accession>